<accession>T0Z0R1</accession>
<reference evidence="3" key="1">
    <citation type="submission" date="2013-08" db="EMBL/GenBank/DDBJ databases">
        <authorList>
            <person name="Mendez C."/>
            <person name="Richter M."/>
            <person name="Ferrer M."/>
            <person name="Sanchez J."/>
        </authorList>
    </citation>
    <scope>NUCLEOTIDE SEQUENCE</scope>
</reference>
<evidence type="ECO:0000256" key="1">
    <source>
        <dbReference type="SAM" id="MobiDB-lite"/>
    </source>
</evidence>
<evidence type="ECO:0000313" key="3">
    <source>
        <dbReference type="EMBL" id="EQD41531.1"/>
    </source>
</evidence>
<dbReference type="InterPro" id="IPR050900">
    <property type="entry name" value="Transposase_IS3/IS150/IS904"/>
</dbReference>
<dbReference type="AlphaFoldDB" id="T0Z0R1"/>
<dbReference type="GO" id="GO:0003676">
    <property type="term" value="F:nucleic acid binding"/>
    <property type="evidence" value="ECO:0007669"/>
    <property type="project" value="InterPro"/>
</dbReference>
<dbReference type="PROSITE" id="PS50994">
    <property type="entry name" value="INTEGRASE"/>
    <property type="match status" value="1"/>
</dbReference>
<name>T0Z0R1_9ZZZZ</name>
<dbReference type="InterPro" id="IPR036397">
    <property type="entry name" value="RNaseH_sf"/>
</dbReference>
<organism evidence="3">
    <name type="scientific">mine drainage metagenome</name>
    <dbReference type="NCBI Taxonomy" id="410659"/>
    <lineage>
        <taxon>unclassified sequences</taxon>
        <taxon>metagenomes</taxon>
        <taxon>ecological metagenomes</taxon>
    </lineage>
</organism>
<dbReference type="SUPFAM" id="SSF53098">
    <property type="entry name" value="Ribonuclease H-like"/>
    <property type="match status" value="1"/>
</dbReference>
<comment type="caution">
    <text evidence="3">The sequence shown here is derived from an EMBL/GenBank/DDBJ whole genome shotgun (WGS) entry which is preliminary data.</text>
</comment>
<evidence type="ECO:0000259" key="2">
    <source>
        <dbReference type="PROSITE" id="PS50994"/>
    </source>
</evidence>
<dbReference type="EMBL" id="AUZY01009611">
    <property type="protein sequence ID" value="EQD41531.1"/>
    <property type="molecule type" value="Genomic_DNA"/>
</dbReference>
<dbReference type="InterPro" id="IPR001584">
    <property type="entry name" value="Integrase_cat-core"/>
</dbReference>
<sequence length="216" mass="24706">MRQMQERGVSSLSRAARFSGLARHGLYYHPRPNSPRPGRPDEERARAAVRRLTLNHVTYGYRRVWAMLRRDGWAINRKRVHRLMRVEGLLRPAHFPRPRLPSTGVLTAAWPNEKWYTDLTYIDTTDRGPCPLTSILDGCTRKVAAWSFLPNCGAEEALEVLVTAVSREFPETLRADGLVVRADAGSQFIAHRFREGAKSWESRSRRSARSVRRTTG</sequence>
<dbReference type="InterPro" id="IPR025948">
    <property type="entry name" value="HTH-like_dom"/>
</dbReference>
<dbReference type="PANTHER" id="PTHR46889">
    <property type="entry name" value="TRANSPOSASE INSF FOR INSERTION SEQUENCE IS3B-RELATED"/>
    <property type="match status" value="1"/>
</dbReference>
<feature type="domain" description="Integrase catalytic" evidence="2">
    <location>
        <begin position="107"/>
        <end position="216"/>
    </location>
</feature>
<dbReference type="GO" id="GO:0015074">
    <property type="term" value="P:DNA integration"/>
    <property type="evidence" value="ECO:0007669"/>
    <property type="project" value="InterPro"/>
</dbReference>
<feature type="region of interest" description="Disordered" evidence="1">
    <location>
        <begin position="25"/>
        <end position="44"/>
    </location>
</feature>
<protein>
    <submittedName>
        <fullName evidence="3">Integrase catalytic region</fullName>
    </submittedName>
</protein>
<proteinExistence type="predicted"/>
<gene>
    <name evidence="3" type="ORF">B1B_14500</name>
</gene>
<dbReference type="Pfam" id="PF00665">
    <property type="entry name" value="rve"/>
    <property type="match status" value="1"/>
</dbReference>
<dbReference type="InterPro" id="IPR012337">
    <property type="entry name" value="RNaseH-like_sf"/>
</dbReference>
<reference evidence="3" key="2">
    <citation type="journal article" date="2014" name="ISME J.">
        <title>Microbial stratification in low pH oxic and suboxic macroscopic growths along an acid mine drainage.</title>
        <authorList>
            <person name="Mendez-Garcia C."/>
            <person name="Mesa V."/>
            <person name="Sprenger R.R."/>
            <person name="Richter M."/>
            <person name="Diez M.S."/>
            <person name="Solano J."/>
            <person name="Bargiela R."/>
            <person name="Golyshina O.V."/>
            <person name="Manteca A."/>
            <person name="Ramos J.L."/>
            <person name="Gallego J.R."/>
            <person name="Llorente I."/>
            <person name="Martins Dos Santos V.A."/>
            <person name="Jensen O.N."/>
            <person name="Pelaez A.I."/>
            <person name="Sanchez J."/>
            <person name="Ferrer M."/>
        </authorList>
    </citation>
    <scope>NUCLEOTIDE SEQUENCE</scope>
</reference>
<dbReference type="Pfam" id="PF13276">
    <property type="entry name" value="HTH_21"/>
    <property type="match status" value="1"/>
</dbReference>
<dbReference type="Gene3D" id="3.30.420.10">
    <property type="entry name" value="Ribonuclease H-like superfamily/Ribonuclease H"/>
    <property type="match status" value="1"/>
</dbReference>
<dbReference type="PANTHER" id="PTHR46889:SF4">
    <property type="entry name" value="TRANSPOSASE INSO FOR INSERTION SEQUENCE ELEMENT IS911B-RELATED"/>
    <property type="match status" value="1"/>
</dbReference>